<dbReference type="STRING" id="1423739.FC85_GL000553"/>
<name>A0A0R1SFF7_9LACO</name>
<protein>
    <submittedName>
        <fullName evidence="1">Uncharacterized protein</fullName>
    </submittedName>
</protein>
<accession>A0A0R1SFF7</accession>
<sequence length="262" mass="30142">MRKKKIQIGIGLLALTGLLAIGSLSVRADSATDSLYQYYRVNRTFKVWTAGIKAKHWITLPKGMIVQAAKQTQLSSNGKSMNVAEFNFRMISYATRKNKLHMKKTWRNWTDATTRTPQYLTAVKPPKVLLTDHLSASRQSGFLSNRADNRGNMVIATVDGYLEYYQKLYPTGDSNFKPQSYAKITKIRQSGNVKYFYYRHHIKGLKDQAVRKSGKYRYRLKEVNLNKKVTLQYPSVNDGLPSTYFVYTLSNQKYYVPTGEFK</sequence>
<dbReference type="PATRIC" id="fig|1423739.3.peg.581"/>
<gene>
    <name evidence="1" type="ORF">FC85_GL000553</name>
</gene>
<organism evidence="1 2">
    <name type="scientific">Lentilactobacillus diolivorans DSM 14421</name>
    <dbReference type="NCBI Taxonomy" id="1423739"/>
    <lineage>
        <taxon>Bacteria</taxon>
        <taxon>Bacillati</taxon>
        <taxon>Bacillota</taxon>
        <taxon>Bacilli</taxon>
        <taxon>Lactobacillales</taxon>
        <taxon>Lactobacillaceae</taxon>
        <taxon>Lentilactobacillus</taxon>
    </lineage>
</organism>
<dbReference type="Proteomes" id="UP000052013">
    <property type="component" value="Unassembled WGS sequence"/>
</dbReference>
<evidence type="ECO:0000313" key="1">
    <source>
        <dbReference type="EMBL" id="KRL65058.1"/>
    </source>
</evidence>
<comment type="caution">
    <text evidence="1">The sequence shown here is derived from an EMBL/GenBank/DDBJ whole genome shotgun (WGS) entry which is preliminary data.</text>
</comment>
<dbReference type="AlphaFoldDB" id="A0A0R1SFF7"/>
<evidence type="ECO:0000313" key="2">
    <source>
        <dbReference type="Proteomes" id="UP000052013"/>
    </source>
</evidence>
<dbReference type="EMBL" id="AZEY01000077">
    <property type="protein sequence ID" value="KRL65058.1"/>
    <property type="molecule type" value="Genomic_DNA"/>
</dbReference>
<reference evidence="1 2" key="1">
    <citation type="journal article" date="2015" name="Genome Announc.">
        <title>Expanding the biotechnology potential of lactobacilli through comparative genomics of 213 strains and associated genera.</title>
        <authorList>
            <person name="Sun Z."/>
            <person name="Harris H.M."/>
            <person name="McCann A."/>
            <person name="Guo C."/>
            <person name="Argimon S."/>
            <person name="Zhang W."/>
            <person name="Yang X."/>
            <person name="Jeffery I.B."/>
            <person name="Cooney J.C."/>
            <person name="Kagawa T.F."/>
            <person name="Liu W."/>
            <person name="Song Y."/>
            <person name="Salvetti E."/>
            <person name="Wrobel A."/>
            <person name="Rasinkangas P."/>
            <person name="Parkhill J."/>
            <person name="Rea M.C."/>
            <person name="O'Sullivan O."/>
            <person name="Ritari J."/>
            <person name="Douillard F.P."/>
            <person name="Paul Ross R."/>
            <person name="Yang R."/>
            <person name="Briner A.E."/>
            <person name="Felis G.E."/>
            <person name="de Vos W.M."/>
            <person name="Barrangou R."/>
            <person name="Klaenhammer T.R."/>
            <person name="Caufield P.W."/>
            <person name="Cui Y."/>
            <person name="Zhang H."/>
            <person name="O'Toole P.W."/>
        </authorList>
    </citation>
    <scope>NUCLEOTIDE SEQUENCE [LARGE SCALE GENOMIC DNA]</scope>
    <source>
        <strain evidence="1 2">DSM 14421</strain>
    </source>
</reference>
<proteinExistence type="predicted"/>
<dbReference type="RefSeq" id="WP_057865026.1">
    <property type="nucleotide sequence ID" value="NZ_AZEY01000077.1"/>
</dbReference>